<dbReference type="AlphaFoldDB" id="A0A1V3IFW3"/>
<gene>
    <name evidence="1" type="ORF">BKK50_10170</name>
</gene>
<evidence type="ECO:0000313" key="2">
    <source>
        <dbReference type="Proteomes" id="UP000189433"/>
    </source>
</evidence>
<dbReference type="RefSeq" id="WP_077417784.1">
    <property type="nucleotide sequence ID" value="NZ_MLHI01000087.1"/>
</dbReference>
<name>A0A1V3IFW3_9PAST</name>
<proteinExistence type="predicted"/>
<protein>
    <submittedName>
        <fullName evidence="1">Uncharacterized protein</fullName>
    </submittedName>
</protein>
<organism evidence="1 2">
    <name type="scientific">Rodentibacter rarus</name>
    <dbReference type="NCBI Taxonomy" id="1908260"/>
    <lineage>
        <taxon>Bacteria</taxon>
        <taxon>Pseudomonadati</taxon>
        <taxon>Pseudomonadota</taxon>
        <taxon>Gammaproteobacteria</taxon>
        <taxon>Pasteurellales</taxon>
        <taxon>Pasteurellaceae</taxon>
        <taxon>Rodentibacter</taxon>
    </lineage>
</organism>
<dbReference type="STRING" id="1908260.BKK50_10170"/>
<keyword evidence="2" id="KW-1185">Reference proteome</keyword>
<sequence length="68" mass="8012">MQKEYDFSEGIRNPYANKLKPEKMEKRNLFNELKQGFEQIQAHPKGEIELPSYTLQRPESAEIEASKK</sequence>
<comment type="caution">
    <text evidence="1">The sequence shown here is derived from an EMBL/GenBank/DDBJ whole genome shotgun (WGS) entry which is preliminary data.</text>
</comment>
<accession>A0A1V3IFW3</accession>
<dbReference type="Proteomes" id="UP000189433">
    <property type="component" value="Unassembled WGS sequence"/>
</dbReference>
<dbReference type="OrthoDB" id="5297245at2"/>
<reference evidence="1 2" key="1">
    <citation type="submission" date="2016-10" db="EMBL/GenBank/DDBJ databases">
        <title>Rodentibacter gen. nov. and new species.</title>
        <authorList>
            <person name="Christensen H."/>
        </authorList>
    </citation>
    <scope>NUCLEOTIDE SEQUENCE [LARGE SCALE GENOMIC DNA]</scope>
    <source>
        <strain evidence="1 2">CCUG17206</strain>
    </source>
</reference>
<dbReference type="EMBL" id="MLHJ01000116">
    <property type="protein sequence ID" value="OOF39807.1"/>
    <property type="molecule type" value="Genomic_DNA"/>
</dbReference>
<evidence type="ECO:0000313" key="1">
    <source>
        <dbReference type="EMBL" id="OOF39807.1"/>
    </source>
</evidence>